<reference evidence="4" key="1">
    <citation type="journal article" date="2014" name="Front. Microbiol.">
        <title>High frequency of phylogenetically diverse reductive dehalogenase-homologous genes in deep subseafloor sedimentary metagenomes.</title>
        <authorList>
            <person name="Kawai M."/>
            <person name="Futagami T."/>
            <person name="Toyoda A."/>
            <person name="Takaki Y."/>
            <person name="Nishi S."/>
            <person name="Hori S."/>
            <person name="Arai W."/>
            <person name="Tsubouchi T."/>
            <person name="Morono Y."/>
            <person name="Uchiyama I."/>
            <person name="Ito T."/>
            <person name="Fujiyama A."/>
            <person name="Inagaki F."/>
            <person name="Takami H."/>
        </authorList>
    </citation>
    <scope>NUCLEOTIDE SEQUENCE</scope>
    <source>
        <strain evidence="4">Expedition CK06-06</strain>
    </source>
</reference>
<dbReference type="PANTHER" id="PTHR33217:SF7">
    <property type="entry name" value="TRANSPOSASE FOR INSERTION SEQUENCE ELEMENT IS1081"/>
    <property type="match status" value="1"/>
</dbReference>
<evidence type="ECO:0000256" key="2">
    <source>
        <dbReference type="ARBA" id="ARBA00023125"/>
    </source>
</evidence>
<dbReference type="Pfam" id="PF00872">
    <property type="entry name" value="Transposase_mut"/>
    <property type="match status" value="1"/>
</dbReference>
<keyword evidence="1" id="KW-0815">Transposition</keyword>
<dbReference type="InterPro" id="IPR001207">
    <property type="entry name" value="Transposase_mutator"/>
</dbReference>
<feature type="non-terminal residue" evidence="4">
    <location>
        <position position="152"/>
    </location>
</feature>
<dbReference type="GO" id="GO:0003677">
    <property type="term" value="F:DNA binding"/>
    <property type="evidence" value="ECO:0007669"/>
    <property type="project" value="UniProtKB-KW"/>
</dbReference>
<name>X1A0I7_9ZZZZ</name>
<dbReference type="PANTHER" id="PTHR33217">
    <property type="entry name" value="TRANSPOSASE FOR INSERTION SEQUENCE ELEMENT IS1081"/>
    <property type="match status" value="1"/>
</dbReference>
<accession>X1A0I7</accession>
<dbReference type="GO" id="GO:0004803">
    <property type="term" value="F:transposase activity"/>
    <property type="evidence" value="ECO:0007669"/>
    <property type="project" value="InterPro"/>
</dbReference>
<dbReference type="AlphaFoldDB" id="X1A0I7"/>
<proteinExistence type="predicted"/>
<evidence type="ECO:0008006" key="5">
    <source>
        <dbReference type="Google" id="ProtNLM"/>
    </source>
</evidence>
<keyword evidence="2" id="KW-0238">DNA-binding</keyword>
<dbReference type="GO" id="GO:0006313">
    <property type="term" value="P:DNA transposition"/>
    <property type="evidence" value="ECO:0007669"/>
    <property type="project" value="InterPro"/>
</dbReference>
<evidence type="ECO:0000256" key="3">
    <source>
        <dbReference type="ARBA" id="ARBA00023172"/>
    </source>
</evidence>
<evidence type="ECO:0000313" key="4">
    <source>
        <dbReference type="EMBL" id="GAG63652.1"/>
    </source>
</evidence>
<evidence type="ECO:0000256" key="1">
    <source>
        <dbReference type="ARBA" id="ARBA00022578"/>
    </source>
</evidence>
<dbReference type="EMBL" id="BART01003922">
    <property type="protein sequence ID" value="GAG63652.1"/>
    <property type="molecule type" value="Genomic_DNA"/>
</dbReference>
<organism evidence="4">
    <name type="scientific">marine sediment metagenome</name>
    <dbReference type="NCBI Taxonomy" id="412755"/>
    <lineage>
        <taxon>unclassified sequences</taxon>
        <taxon>metagenomes</taxon>
        <taxon>ecological metagenomes</taxon>
    </lineage>
</organism>
<comment type="caution">
    <text evidence="4">The sequence shown here is derived from an EMBL/GenBank/DDBJ whole genome shotgun (WGS) entry which is preliminary data.</text>
</comment>
<gene>
    <name evidence="4" type="ORF">S01H4_10323</name>
</gene>
<keyword evidence="3" id="KW-0233">DNA recombination</keyword>
<protein>
    <recommendedName>
        <fullName evidence="5">Mutator family transposase</fullName>
    </recommendedName>
</protein>
<sequence>MTQVNITKLKEIYQEAVEKDEDFMRELLTKVLQELLEIERDKQIGVKEYIRDEKQRKGLRNGYKNRELNTRLGKLKLLKPQIREFPFKTDMFENYQRSEKALISAIIQMVIDGVSTNKVKKITDKLSSSLRFSKSTVSRLIKELDPMIKSWR</sequence>